<dbReference type="RefSeq" id="WP_171220847.1">
    <property type="nucleotide sequence ID" value="NZ_CP121446.1"/>
</dbReference>
<name>A0A7Y3VXG9_9FLAO</name>
<gene>
    <name evidence="1" type="ORF">HKT18_00200</name>
</gene>
<dbReference type="Proteomes" id="UP000536509">
    <property type="component" value="Unassembled WGS sequence"/>
</dbReference>
<dbReference type="PROSITE" id="PS51257">
    <property type="entry name" value="PROKAR_LIPOPROTEIN"/>
    <property type="match status" value="1"/>
</dbReference>
<keyword evidence="2" id="KW-1185">Reference proteome</keyword>
<evidence type="ECO:0000313" key="1">
    <source>
        <dbReference type="EMBL" id="NNT70624.1"/>
    </source>
</evidence>
<evidence type="ECO:0008006" key="3">
    <source>
        <dbReference type="Google" id="ProtNLM"/>
    </source>
</evidence>
<protein>
    <recommendedName>
        <fullName evidence="3">WG repeat-containing protein</fullName>
    </recommendedName>
</protein>
<dbReference type="EMBL" id="JABEVX010000001">
    <property type="protein sequence ID" value="NNT70624.1"/>
    <property type="molecule type" value="Genomic_DNA"/>
</dbReference>
<proteinExistence type="predicted"/>
<evidence type="ECO:0000313" key="2">
    <source>
        <dbReference type="Proteomes" id="UP000536509"/>
    </source>
</evidence>
<accession>A0A7Y3VXG9</accession>
<reference evidence="1 2" key="1">
    <citation type="submission" date="2020-05" db="EMBL/GenBank/DDBJ databases">
        <title>Draft genome of Flavobacterium sp. IMCC34852.</title>
        <authorList>
            <person name="Song J."/>
            <person name="Cho J.-C."/>
        </authorList>
    </citation>
    <scope>NUCLEOTIDE SEQUENCE [LARGE SCALE GENOMIC DNA]</scope>
    <source>
        <strain evidence="1 2">IMCC34852</strain>
    </source>
</reference>
<organism evidence="1 2">
    <name type="scientific">Flavobacterium rivulicola</name>
    <dbReference type="NCBI Taxonomy" id="2732161"/>
    <lineage>
        <taxon>Bacteria</taxon>
        <taxon>Pseudomonadati</taxon>
        <taxon>Bacteroidota</taxon>
        <taxon>Flavobacteriia</taxon>
        <taxon>Flavobacteriales</taxon>
        <taxon>Flavobacteriaceae</taxon>
        <taxon>Flavobacterium</taxon>
    </lineage>
</organism>
<sequence>MKQTFLGFVFFVCSCISLNAQNKIDKINMTYGEELPEDKQKIVKIIGETGNKIYALGFKEKEDYFLKIFESKTMKIISSNPIVIPQISDKEVDFEDVFLLNGKLYAIGSVYNKKEKIFNLVGSEISEKGVLSKTSVTLFNSEVAKKSERGGFYFKQSPDEGALLIMHTSRFPKEDAIKYEVKLFDDKLATLFSSEEKVKFDDSKKDYEFTISDFELNFQDDVFLVINESYRDSKKKEQVEKFQIHAFKRANNYVKEVVDINIKGKEIINCKMMSTNKNTLQLVGFYSSVRENGKANKELKGVYNATINLATNVNDNLKFNEFDYATKVKLLGERRAKKGKDLKPLYSITTLIEKNDGGIIVLSELQFVYVGQSSGIGPLAFTPVTYTKNEIIVTCLKPDGSLDWSNVLPKEQSATVTTMSFAFGAVGGNGNFAVGIAMAIPLAQMGKGPEYLGAIPIYKDGVLNLLFNDNVKNKGVTDIEEIKSLGNYNNAVPALFIFDEKGQIIRKDPEEVIKNELVLRPGIYYRKNQNEFIVYSSRRKLDKLGRMILED</sequence>
<dbReference type="AlphaFoldDB" id="A0A7Y3VXG9"/>
<comment type="caution">
    <text evidence="1">The sequence shown here is derived from an EMBL/GenBank/DDBJ whole genome shotgun (WGS) entry which is preliminary data.</text>
</comment>